<protein>
    <submittedName>
        <fullName evidence="2">Uncharacterized protein</fullName>
    </submittedName>
</protein>
<evidence type="ECO:0000313" key="3">
    <source>
        <dbReference type="Proteomes" id="UP000807504"/>
    </source>
</evidence>
<sequence length="104" mass="12195">MMVMTLSSLGWLSTILWPTKKKKKPFGNKRKRREKRFGRRWNKDKAGRFHRQSLGRRGSEVRTSDPTDGPEILCLDYTFFDPFAASCGPIRRRDRLPPKSISVR</sequence>
<dbReference type="Proteomes" id="UP000807504">
    <property type="component" value="Unassembled WGS sequence"/>
</dbReference>
<dbReference type="EMBL" id="JABXBU010002231">
    <property type="protein sequence ID" value="KAF8764841.1"/>
    <property type="molecule type" value="Genomic_DNA"/>
</dbReference>
<evidence type="ECO:0000313" key="2">
    <source>
        <dbReference type="EMBL" id="KAF8764841.1"/>
    </source>
</evidence>
<keyword evidence="3" id="KW-1185">Reference proteome</keyword>
<comment type="caution">
    <text evidence="2">The sequence shown here is derived from an EMBL/GenBank/DDBJ whole genome shotgun (WGS) entry which is preliminary data.</text>
</comment>
<accession>A0A8T0E4P0</accession>
<gene>
    <name evidence="2" type="ORF">HNY73_022881</name>
</gene>
<proteinExistence type="predicted"/>
<reference evidence="2" key="1">
    <citation type="journal article" date="2020" name="bioRxiv">
        <title>Chromosome-level reference genome of the European wasp spider Argiope bruennichi: a resource for studies on range expansion and evolutionary adaptation.</title>
        <authorList>
            <person name="Sheffer M.M."/>
            <person name="Hoppe A."/>
            <person name="Krehenwinkel H."/>
            <person name="Uhl G."/>
            <person name="Kuss A.W."/>
            <person name="Jensen L."/>
            <person name="Jensen C."/>
            <person name="Gillespie R.G."/>
            <person name="Hoff K.J."/>
            <person name="Prost S."/>
        </authorList>
    </citation>
    <scope>NUCLEOTIDE SEQUENCE</scope>
</reference>
<dbReference type="AlphaFoldDB" id="A0A8T0E4P0"/>
<evidence type="ECO:0000256" key="1">
    <source>
        <dbReference type="SAM" id="MobiDB-lite"/>
    </source>
</evidence>
<feature type="compositionally biased region" description="Basic residues" evidence="1">
    <location>
        <begin position="22"/>
        <end position="40"/>
    </location>
</feature>
<reference evidence="2" key="2">
    <citation type="submission" date="2020-06" db="EMBL/GenBank/DDBJ databases">
        <authorList>
            <person name="Sheffer M."/>
        </authorList>
    </citation>
    <scope>NUCLEOTIDE SEQUENCE</scope>
</reference>
<organism evidence="2 3">
    <name type="scientific">Argiope bruennichi</name>
    <name type="common">Wasp spider</name>
    <name type="synonym">Aranea bruennichi</name>
    <dbReference type="NCBI Taxonomy" id="94029"/>
    <lineage>
        <taxon>Eukaryota</taxon>
        <taxon>Metazoa</taxon>
        <taxon>Ecdysozoa</taxon>
        <taxon>Arthropoda</taxon>
        <taxon>Chelicerata</taxon>
        <taxon>Arachnida</taxon>
        <taxon>Araneae</taxon>
        <taxon>Araneomorphae</taxon>
        <taxon>Entelegynae</taxon>
        <taxon>Araneoidea</taxon>
        <taxon>Araneidae</taxon>
        <taxon>Argiope</taxon>
    </lineage>
</organism>
<feature type="region of interest" description="Disordered" evidence="1">
    <location>
        <begin position="22"/>
        <end position="70"/>
    </location>
</feature>
<name>A0A8T0E4P0_ARGBR</name>